<dbReference type="PROSITE" id="PS51384">
    <property type="entry name" value="FAD_FR"/>
    <property type="match status" value="1"/>
</dbReference>
<dbReference type="GO" id="GO:0010181">
    <property type="term" value="F:FMN binding"/>
    <property type="evidence" value="ECO:0007669"/>
    <property type="project" value="TreeGrafter"/>
</dbReference>
<dbReference type="PRINTS" id="PR00371">
    <property type="entry name" value="FPNCR"/>
</dbReference>
<dbReference type="SUPFAM" id="SSF63380">
    <property type="entry name" value="Riboflavin synthase domain-like"/>
    <property type="match status" value="1"/>
</dbReference>
<protein>
    <recommendedName>
        <fullName evidence="5">FAD-binding FR-type domain-containing protein</fullName>
    </recommendedName>
</protein>
<dbReference type="SUPFAM" id="SSF52343">
    <property type="entry name" value="Ferredoxin reductase-like, C-terminal NADP-linked domain"/>
    <property type="match status" value="1"/>
</dbReference>
<evidence type="ECO:0000256" key="4">
    <source>
        <dbReference type="ARBA" id="ARBA00023002"/>
    </source>
</evidence>
<dbReference type="GO" id="GO:0005829">
    <property type="term" value="C:cytosol"/>
    <property type="evidence" value="ECO:0007669"/>
    <property type="project" value="TreeGrafter"/>
</dbReference>
<keyword evidence="3" id="KW-0274">FAD</keyword>
<reference evidence="6" key="1">
    <citation type="journal article" date="2022" name="Proc. Natl. Acad. Sci. U.S.A.">
        <title>Life cycle and functional genomics of the unicellular red alga Galdieria for elucidating algal and plant evolution and industrial use.</title>
        <authorList>
            <person name="Hirooka S."/>
            <person name="Itabashi T."/>
            <person name="Ichinose T.M."/>
            <person name="Onuma R."/>
            <person name="Fujiwara T."/>
            <person name="Yamashita S."/>
            <person name="Jong L.W."/>
            <person name="Tomita R."/>
            <person name="Iwane A.H."/>
            <person name="Miyagishima S.Y."/>
        </authorList>
    </citation>
    <scope>NUCLEOTIDE SEQUENCE</scope>
    <source>
        <strain evidence="6">NBRC 102759</strain>
    </source>
</reference>
<dbReference type="AlphaFoldDB" id="A0A9C7PQ13"/>
<dbReference type="InterPro" id="IPR023173">
    <property type="entry name" value="NADPH_Cyt_P450_Rdtase_alpha"/>
</dbReference>
<dbReference type="InterPro" id="IPR003097">
    <property type="entry name" value="CysJ-like_FAD-binding"/>
</dbReference>
<evidence type="ECO:0000256" key="3">
    <source>
        <dbReference type="ARBA" id="ARBA00022827"/>
    </source>
</evidence>
<dbReference type="GO" id="GO:0050667">
    <property type="term" value="P:homocysteine metabolic process"/>
    <property type="evidence" value="ECO:0007669"/>
    <property type="project" value="TreeGrafter"/>
</dbReference>
<dbReference type="GO" id="GO:0009086">
    <property type="term" value="P:methionine biosynthetic process"/>
    <property type="evidence" value="ECO:0007669"/>
    <property type="project" value="TreeGrafter"/>
</dbReference>
<accession>A0A9C7PQ13</accession>
<comment type="caution">
    <text evidence="6">The sequence shown here is derived from an EMBL/GenBank/DDBJ whole genome shotgun (WGS) entry which is preliminary data.</text>
</comment>
<evidence type="ECO:0000313" key="6">
    <source>
        <dbReference type="EMBL" id="GJQ08598.1"/>
    </source>
</evidence>
<dbReference type="GO" id="GO:0050660">
    <property type="term" value="F:flavin adenine dinucleotide binding"/>
    <property type="evidence" value="ECO:0007669"/>
    <property type="project" value="TreeGrafter"/>
</dbReference>
<evidence type="ECO:0000256" key="2">
    <source>
        <dbReference type="ARBA" id="ARBA00022630"/>
    </source>
</evidence>
<gene>
    <name evidence="6" type="ORF">GpartN1_g389.t1</name>
</gene>
<keyword evidence="7" id="KW-1185">Reference proteome</keyword>
<reference evidence="6" key="2">
    <citation type="submission" date="2022-01" db="EMBL/GenBank/DDBJ databases">
        <authorList>
            <person name="Hirooka S."/>
            <person name="Miyagishima S.Y."/>
        </authorList>
    </citation>
    <scope>NUCLEOTIDE SEQUENCE</scope>
    <source>
        <strain evidence="6">NBRC 102759</strain>
    </source>
</reference>
<keyword evidence="2" id="KW-0285">Flavoprotein</keyword>
<dbReference type="InterPro" id="IPR017938">
    <property type="entry name" value="Riboflavin_synthase-like_b-brl"/>
</dbReference>
<comment type="cofactor">
    <cofactor evidence="1">
        <name>FAD</name>
        <dbReference type="ChEBI" id="CHEBI:57692"/>
    </cofactor>
</comment>
<organism evidence="6 7">
    <name type="scientific">Galdieria partita</name>
    <dbReference type="NCBI Taxonomy" id="83374"/>
    <lineage>
        <taxon>Eukaryota</taxon>
        <taxon>Rhodophyta</taxon>
        <taxon>Bangiophyceae</taxon>
        <taxon>Galdieriales</taxon>
        <taxon>Galdieriaceae</taxon>
        <taxon>Galdieria</taxon>
    </lineage>
</organism>
<dbReference type="InterPro" id="IPR001433">
    <property type="entry name" value="OxRdtase_FAD/NAD-bd"/>
</dbReference>
<evidence type="ECO:0000256" key="1">
    <source>
        <dbReference type="ARBA" id="ARBA00001974"/>
    </source>
</evidence>
<dbReference type="OrthoDB" id="1856718at2759"/>
<feature type="domain" description="FAD-binding FR-type" evidence="5">
    <location>
        <begin position="90"/>
        <end position="327"/>
    </location>
</feature>
<dbReference type="Pfam" id="PF00667">
    <property type="entry name" value="FAD_binding_1"/>
    <property type="match status" value="1"/>
</dbReference>
<evidence type="ECO:0000313" key="7">
    <source>
        <dbReference type="Proteomes" id="UP001061958"/>
    </source>
</evidence>
<dbReference type="PANTHER" id="PTHR19384:SF84">
    <property type="entry name" value="METHIONINE SYNTHASE REDUCTASE"/>
    <property type="match status" value="1"/>
</dbReference>
<dbReference type="InterPro" id="IPR001709">
    <property type="entry name" value="Flavoprot_Pyr_Nucl_cyt_Rdtase"/>
</dbReference>
<dbReference type="EMBL" id="BQMJ01000003">
    <property type="protein sequence ID" value="GJQ08598.1"/>
    <property type="molecule type" value="Genomic_DNA"/>
</dbReference>
<dbReference type="Pfam" id="PF00175">
    <property type="entry name" value="NAD_binding_1"/>
    <property type="match status" value="1"/>
</dbReference>
<dbReference type="PANTHER" id="PTHR19384">
    <property type="entry name" value="NITRIC OXIDE SYNTHASE-RELATED"/>
    <property type="match status" value="1"/>
</dbReference>
<evidence type="ECO:0000259" key="5">
    <source>
        <dbReference type="PROSITE" id="PS51384"/>
    </source>
</evidence>
<name>A0A9C7PQ13_9RHOD</name>
<proteinExistence type="predicted"/>
<dbReference type="Gene3D" id="2.40.30.10">
    <property type="entry name" value="Translation factors"/>
    <property type="match status" value="1"/>
</dbReference>
<dbReference type="GO" id="GO:0030586">
    <property type="term" value="F:[methionine synthase] reductase (NADPH) activity"/>
    <property type="evidence" value="ECO:0007669"/>
    <property type="project" value="TreeGrafter"/>
</dbReference>
<dbReference type="InterPro" id="IPR039261">
    <property type="entry name" value="FNR_nucleotide-bd"/>
</dbReference>
<dbReference type="InterPro" id="IPR017927">
    <property type="entry name" value="FAD-bd_FR_type"/>
</dbReference>
<sequence>MSEETGLSFRFESMNIYDKVMEHGFIVDYLKSDCELISKYIWATIGSTLDLDTLPSRLPSLPPERYRVFPKEALVKDNIASASFLCPSSEQLFEAKLSRAKLLSLKNSTKPIWHFEVEPESSVRYLPGDAFGIFVENDSQLVSLLLERLKINDPLYMKDTKSVSSVTVEVFSALRKQFDLFSTPKKSLLRLLGEFCVDDREERALLLLSSDIGRDTYRTLFIRGRVSLLDILMAFPSCEPPLQRVLDCLPFLTPRYYSASSCYESDSRKIDFVFSLVHYPIFSEKKWMRRGHATGVFDRICNQLEKWPKHNVRLTIFHHPSLYFHPPDNLQIPYLMICAGTGLAPFRGFVEARRRHYEKWLSMEDGLAAVEGELVERTFVGPIYLFFGCRKIGEFQDYLEEIETDISFLPDSKLFVCYSRESGDVKYVQDLLKKQAEQVCNLIFSHSSSCIYVCGDGANMAKGVQESLIDIFVNEHIFGNKEDAKNFMKELSDERRYVQDIWFWG</sequence>
<dbReference type="Gene3D" id="3.40.50.80">
    <property type="entry name" value="Nucleotide-binding domain of ferredoxin-NADP reductase (FNR) module"/>
    <property type="match status" value="1"/>
</dbReference>
<keyword evidence="4" id="KW-0560">Oxidoreductase</keyword>
<dbReference type="Proteomes" id="UP001061958">
    <property type="component" value="Unassembled WGS sequence"/>
</dbReference>
<dbReference type="Gene3D" id="1.20.990.10">
    <property type="entry name" value="NADPH-cytochrome p450 Reductase, Chain A, domain 3"/>
    <property type="match status" value="1"/>
</dbReference>